<name>A0A7W3LHZ8_ACTNM</name>
<dbReference type="Proteomes" id="UP000572680">
    <property type="component" value="Unassembled WGS sequence"/>
</dbReference>
<dbReference type="RefSeq" id="WP_182841163.1">
    <property type="nucleotide sequence ID" value="NZ_BAAALP010000030.1"/>
</dbReference>
<dbReference type="AlphaFoldDB" id="A0A7W3LHZ8"/>
<evidence type="ECO:0000313" key="3">
    <source>
        <dbReference type="Proteomes" id="UP000572680"/>
    </source>
</evidence>
<proteinExistence type="predicted"/>
<feature type="region of interest" description="Disordered" evidence="1">
    <location>
        <begin position="275"/>
        <end position="511"/>
    </location>
</feature>
<gene>
    <name evidence="2" type="ORF">HNR61_000141</name>
</gene>
<comment type="caution">
    <text evidence="2">The sequence shown here is derived from an EMBL/GenBank/DDBJ whole genome shotgun (WGS) entry which is preliminary data.</text>
</comment>
<feature type="compositionally biased region" description="Pro residues" evidence="1">
    <location>
        <begin position="483"/>
        <end position="492"/>
    </location>
</feature>
<organism evidence="2 3">
    <name type="scientific">Actinomadura namibiensis</name>
    <dbReference type="NCBI Taxonomy" id="182080"/>
    <lineage>
        <taxon>Bacteria</taxon>
        <taxon>Bacillati</taxon>
        <taxon>Actinomycetota</taxon>
        <taxon>Actinomycetes</taxon>
        <taxon>Streptosporangiales</taxon>
        <taxon>Thermomonosporaceae</taxon>
        <taxon>Actinomadura</taxon>
    </lineage>
</organism>
<dbReference type="EMBL" id="JACJIA010000001">
    <property type="protein sequence ID" value="MBA8948543.1"/>
    <property type="molecule type" value="Genomic_DNA"/>
</dbReference>
<accession>A0A7W3LHZ8</accession>
<keyword evidence="3" id="KW-1185">Reference proteome</keyword>
<feature type="compositionally biased region" description="Pro residues" evidence="1">
    <location>
        <begin position="372"/>
        <end position="416"/>
    </location>
</feature>
<feature type="compositionally biased region" description="Pro residues" evidence="1">
    <location>
        <begin position="303"/>
        <end position="365"/>
    </location>
</feature>
<evidence type="ECO:0000313" key="2">
    <source>
        <dbReference type="EMBL" id="MBA8948543.1"/>
    </source>
</evidence>
<evidence type="ECO:0000256" key="1">
    <source>
        <dbReference type="SAM" id="MobiDB-lite"/>
    </source>
</evidence>
<reference evidence="2 3" key="1">
    <citation type="submission" date="2020-08" db="EMBL/GenBank/DDBJ databases">
        <title>Genomic Encyclopedia of Type Strains, Phase IV (KMG-IV): sequencing the most valuable type-strain genomes for metagenomic binning, comparative biology and taxonomic classification.</title>
        <authorList>
            <person name="Goeker M."/>
        </authorList>
    </citation>
    <scope>NUCLEOTIDE SEQUENCE [LARGE SCALE GENOMIC DNA]</scope>
    <source>
        <strain evidence="2 3">DSM 44197</strain>
    </source>
</reference>
<sequence>MTAIVIVGDFPGTGIISKSLAPRIGETADAASSLAFLDQMTYALQQRGAVLVLHPSWRSDAAVKLVRQARFLLGTDRIARVPLDLPPLAFSVVADQMTFLAPYVRAGVLASIAPTLAMRVRAGAWLNSVAKLEHGRTGLGQHMLSYMPGSGFMVLAGMGTTVHRITSAQPVADIGHLPLDPVLVLASDQNGDRDWLQNKLGPAARATSLTLVNEQPLSTQYWGTKKYTEFVAFSGHRNDLQQVIQMTRCRPCSWCEEPTALAICAFCGCVQPGTDTAHPRPAAPATPAAPAGLANPTGHAQPAPAPGPTSAPAPPQPAVPPRPAPTPAVAPQPMAPPQGPPAPQQAPQPHPGNAPVWPPAEPARPPEAGFRPPAPAPAAPEPVPLSAPTPLSAPVPEPQPVVPPRGDPPRPAPAAPRNPQEGTRFPEAPVTRPQPAPQTSEGGNGPQPARPSLVKPSAAPARPPHQEPRPPSEPEGTEGAEPPSDPTDPPAPDSHEELRTGTIEFRAIRPR</sequence>
<protein>
    <submittedName>
        <fullName evidence="2">Uncharacterized protein</fullName>
    </submittedName>
</protein>
<feature type="compositionally biased region" description="Low complexity" evidence="1">
    <location>
        <begin position="275"/>
        <end position="302"/>
    </location>
</feature>